<gene>
    <name evidence="6" type="ORF">BJY26_000100</name>
</gene>
<dbReference type="InterPro" id="IPR050141">
    <property type="entry name" value="GCL_type2/YbdK_subfam"/>
</dbReference>
<keyword evidence="3 5" id="KW-0067">ATP-binding</keyword>
<dbReference type="Gene3D" id="3.30.590.20">
    <property type="match status" value="1"/>
</dbReference>
<proteinExistence type="inferred from homology"/>
<dbReference type="NCBIfam" id="NF010042">
    <property type="entry name" value="PRK13517.1-2"/>
    <property type="match status" value="1"/>
</dbReference>
<dbReference type="InterPro" id="IPR011793">
    <property type="entry name" value="YbdK"/>
</dbReference>
<evidence type="ECO:0000256" key="3">
    <source>
        <dbReference type="ARBA" id="ARBA00022840"/>
    </source>
</evidence>
<dbReference type="InterPro" id="IPR014746">
    <property type="entry name" value="Gln_synth/guanido_kin_cat_dom"/>
</dbReference>
<reference evidence="6 7" key="1">
    <citation type="submission" date="2020-07" db="EMBL/GenBank/DDBJ databases">
        <title>Sequencing the genomes of 1000 actinobacteria strains.</title>
        <authorList>
            <person name="Klenk H.-P."/>
        </authorList>
    </citation>
    <scope>NUCLEOTIDE SEQUENCE [LARGE SCALE GENOMIC DNA]</scope>
    <source>
        <strain evidence="6 7">DSM 26341</strain>
    </source>
</reference>
<dbReference type="RefSeq" id="WP_179424751.1">
    <property type="nucleotide sequence ID" value="NZ_JACBZP010000001.1"/>
</dbReference>
<keyword evidence="2 5" id="KW-0547">Nucleotide-binding</keyword>
<keyword evidence="7" id="KW-1185">Reference proteome</keyword>
<comment type="caution">
    <text evidence="6">The sequence shown here is derived from an EMBL/GenBank/DDBJ whole genome shotgun (WGS) entry which is preliminary data.</text>
</comment>
<dbReference type="GO" id="GO:0005524">
    <property type="term" value="F:ATP binding"/>
    <property type="evidence" value="ECO:0007669"/>
    <property type="project" value="UniProtKB-KW"/>
</dbReference>
<evidence type="ECO:0000313" key="6">
    <source>
        <dbReference type="EMBL" id="NYI65794.1"/>
    </source>
</evidence>
<dbReference type="PANTHER" id="PTHR36510:SF1">
    <property type="entry name" value="GLUTAMATE--CYSTEINE LIGASE 2-RELATED"/>
    <property type="match status" value="1"/>
</dbReference>
<dbReference type="EC" id="6.3.2.2" evidence="5"/>
<sequence>MTIEFHPSRPSTLGVEWELALVDKVSGQLVSVAEELLDAVRPPGADEHPKIKQELLLNTIEVITGICRTVPEAMTDIRASMAEVREASEPLGVGLMSAGTHPFSVWHQQKVTNRARYNELIERTQWWGRQMLIYGVHVHVGIDSRDKVLPIVNSLLRYYPHLQALSASSPFWGGDDTNYASNRALMFQQLPTAGLPFQFGSWSELERYVDDMIKTGVIDYFNEVRWDIRPSPALGTVEVRVCDGVPTLLELGAISALTQCLVDDMSRRLDEGETLPTMPSWFVQENKWRSARYGLDAIIILDAEGNERLVTDELADLIERLAPTAERLGCARQLDDVRVILRAGASYQRQRAAARAGGDLPSVVRALEAEMRAEVPFEGPYRS</sequence>
<evidence type="ECO:0000256" key="5">
    <source>
        <dbReference type="HAMAP-Rule" id="MF_01609"/>
    </source>
</evidence>
<name>A0A7Z0A7D4_9MICO</name>
<dbReference type="Proteomes" id="UP000539111">
    <property type="component" value="Unassembled WGS sequence"/>
</dbReference>
<dbReference type="GO" id="GO:0004357">
    <property type="term" value="F:glutamate-cysteine ligase activity"/>
    <property type="evidence" value="ECO:0007669"/>
    <property type="project" value="UniProtKB-EC"/>
</dbReference>
<evidence type="ECO:0000256" key="2">
    <source>
        <dbReference type="ARBA" id="ARBA00022741"/>
    </source>
</evidence>
<dbReference type="NCBIfam" id="NF010044">
    <property type="entry name" value="PRK13517.1-4"/>
    <property type="match status" value="1"/>
</dbReference>
<dbReference type="PANTHER" id="PTHR36510">
    <property type="entry name" value="GLUTAMATE--CYSTEINE LIGASE 2-RELATED"/>
    <property type="match status" value="1"/>
</dbReference>
<dbReference type="HAMAP" id="MF_01609">
    <property type="entry name" value="Glu_cys_ligase_2"/>
    <property type="match status" value="1"/>
</dbReference>
<dbReference type="InterPro" id="IPR006336">
    <property type="entry name" value="GCS2"/>
</dbReference>
<dbReference type="EMBL" id="JACBZP010000001">
    <property type="protein sequence ID" value="NYI65794.1"/>
    <property type="molecule type" value="Genomic_DNA"/>
</dbReference>
<protein>
    <recommendedName>
        <fullName evidence="5">Putative glutamate--cysteine ligase 2</fullName>
        <ecNumber evidence="5">6.3.2.2</ecNumber>
    </recommendedName>
    <alternativeName>
        <fullName evidence="5">Gamma-glutamylcysteine synthetase 2</fullName>
        <shortName evidence="5">GCS 2</shortName>
        <shortName evidence="5">Gamma-GCS 2</shortName>
    </alternativeName>
</protein>
<dbReference type="NCBIfam" id="TIGR02050">
    <property type="entry name" value="gshA_cyan_rel"/>
    <property type="match status" value="1"/>
</dbReference>
<dbReference type="Pfam" id="PF04107">
    <property type="entry name" value="GCS2"/>
    <property type="match status" value="1"/>
</dbReference>
<dbReference type="AlphaFoldDB" id="A0A7Z0A7D4"/>
<organism evidence="6 7">
    <name type="scientific">Spelaeicoccus albus</name>
    <dbReference type="NCBI Taxonomy" id="1280376"/>
    <lineage>
        <taxon>Bacteria</taxon>
        <taxon>Bacillati</taxon>
        <taxon>Actinomycetota</taxon>
        <taxon>Actinomycetes</taxon>
        <taxon>Micrococcales</taxon>
        <taxon>Brevibacteriaceae</taxon>
        <taxon>Spelaeicoccus</taxon>
    </lineage>
</organism>
<comment type="function">
    <text evidence="5">ATP-dependent carboxylate-amine ligase which exhibits weak glutamate--cysteine ligase activity.</text>
</comment>
<dbReference type="GO" id="GO:0042398">
    <property type="term" value="P:modified amino acid biosynthetic process"/>
    <property type="evidence" value="ECO:0007669"/>
    <property type="project" value="InterPro"/>
</dbReference>
<evidence type="ECO:0000256" key="1">
    <source>
        <dbReference type="ARBA" id="ARBA00022598"/>
    </source>
</evidence>
<comment type="catalytic activity">
    <reaction evidence="4 5">
        <text>L-cysteine + L-glutamate + ATP = gamma-L-glutamyl-L-cysteine + ADP + phosphate + H(+)</text>
        <dbReference type="Rhea" id="RHEA:13285"/>
        <dbReference type="ChEBI" id="CHEBI:15378"/>
        <dbReference type="ChEBI" id="CHEBI:29985"/>
        <dbReference type="ChEBI" id="CHEBI:30616"/>
        <dbReference type="ChEBI" id="CHEBI:35235"/>
        <dbReference type="ChEBI" id="CHEBI:43474"/>
        <dbReference type="ChEBI" id="CHEBI:58173"/>
        <dbReference type="ChEBI" id="CHEBI:456216"/>
        <dbReference type="EC" id="6.3.2.2"/>
    </reaction>
</comment>
<evidence type="ECO:0000313" key="7">
    <source>
        <dbReference type="Proteomes" id="UP000539111"/>
    </source>
</evidence>
<keyword evidence="1 5" id="KW-0436">Ligase</keyword>
<dbReference type="NCBIfam" id="NF010043">
    <property type="entry name" value="PRK13517.1-3"/>
    <property type="match status" value="1"/>
</dbReference>
<comment type="similarity">
    <text evidence="5">Belongs to the glutamate--cysteine ligase type 2 family. YbdK subfamily.</text>
</comment>
<dbReference type="SUPFAM" id="SSF55931">
    <property type="entry name" value="Glutamine synthetase/guanido kinase"/>
    <property type="match status" value="1"/>
</dbReference>
<evidence type="ECO:0000256" key="4">
    <source>
        <dbReference type="ARBA" id="ARBA00048819"/>
    </source>
</evidence>
<accession>A0A7Z0A7D4</accession>